<reference evidence="1" key="1">
    <citation type="journal article" date="2023" name="Mol. Phylogenet. Evol.">
        <title>Genome-scale phylogeny and comparative genomics of the fungal order Sordariales.</title>
        <authorList>
            <person name="Hensen N."/>
            <person name="Bonometti L."/>
            <person name="Westerberg I."/>
            <person name="Brannstrom I.O."/>
            <person name="Guillou S."/>
            <person name="Cros-Aarteil S."/>
            <person name="Calhoun S."/>
            <person name="Haridas S."/>
            <person name="Kuo A."/>
            <person name="Mondo S."/>
            <person name="Pangilinan J."/>
            <person name="Riley R."/>
            <person name="LaButti K."/>
            <person name="Andreopoulos B."/>
            <person name="Lipzen A."/>
            <person name="Chen C."/>
            <person name="Yan M."/>
            <person name="Daum C."/>
            <person name="Ng V."/>
            <person name="Clum A."/>
            <person name="Steindorff A."/>
            <person name="Ohm R.A."/>
            <person name="Martin F."/>
            <person name="Silar P."/>
            <person name="Natvig D.O."/>
            <person name="Lalanne C."/>
            <person name="Gautier V."/>
            <person name="Ament-Velasquez S.L."/>
            <person name="Kruys A."/>
            <person name="Hutchinson M.I."/>
            <person name="Powell A.J."/>
            <person name="Barry K."/>
            <person name="Miller A.N."/>
            <person name="Grigoriev I.V."/>
            <person name="Debuchy R."/>
            <person name="Gladieux P."/>
            <person name="Hiltunen Thoren M."/>
            <person name="Johannesson H."/>
        </authorList>
    </citation>
    <scope>NUCLEOTIDE SEQUENCE</scope>
    <source>
        <strain evidence="1">CBS 757.83</strain>
    </source>
</reference>
<gene>
    <name evidence="1" type="ORF">N658DRAFT_269968</name>
</gene>
<keyword evidence="2" id="KW-1185">Reference proteome</keyword>
<comment type="caution">
    <text evidence="1">The sequence shown here is derived from an EMBL/GenBank/DDBJ whole genome shotgun (WGS) entry which is preliminary data.</text>
</comment>
<dbReference type="EMBL" id="MU863671">
    <property type="protein sequence ID" value="KAK4097648.1"/>
    <property type="molecule type" value="Genomic_DNA"/>
</dbReference>
<evidence type="ECO:0000313" key="1">
    <source>
        <dbReference type="EMBL" id="KAK4097648.1"/>
    </source>
</evidence>
<accession>A0AAN6SY40</accession>
<protein>
    <submittedName>
        <fullName evidence="1">Uncharacterized protein</fullName>
    </submittedName>
</protein>
<organism evidence="1 2">
    <name type="scientific">Parathielavia hyrcaniae</name>
    <dbReference type="NCBI Taxonomy" id="113614"/>
    <lineage>
        <taxon>Eukaryota</taxon>
        <taxon>Fungi</taxon>
        <taxon>Dikarya</taxon>
        <taxon>Ascomycota</taxon>
        <taxon>Pezizomycotina</taxon>
        <taxon>Sordariomycetes</taxon>
        <taxon>Sordariomycetidae</taxon>
        <taxon>Sordariales</taxon>
        <taxon>Chaetomiaceae</taxon>
        <taxon>Parathielavia</taxon>
    </lineage>
</organism>
<proteinExistence type="predicted"/>
<name>A0AAN6SY40_9PEZI</name>
<sequence>MVDRRGCSLAGAVGRGLGGLHQRGSTSSIQWTDNGSPSHLAAVPTDRYSRAYRCLSPRDLRLNTGKILARPLSNTSTLKILAYALRHVPWLPCPAKPSHNSCGCSSTGSFTRSRVLFAGTWNRSALVRVHDVAKGDIAWSSLGSKVAARDGHR</sequence>
<dbReference type="Proteomes" id="UP001305647">
    <property type="component" value="Unassembled WGS sequence"/>
</dbReference>
<reference evidence="1" key="2">
    <citation type="submission" date="2023-05" db="EMBL/GenBank/DDBJ databases">
        <authorList>
            <consortium name="Lawrence Berkeley National Laboratory"/>
            <person name="Steindorff A."/>
            <person name="Hensen N."/>
            <person name="Bonometti L."/>
            <person name="Westerberg I."/>
            <person name="Brannstrom I.O."/>
            <person name="Guillou S."/>
            <person name="Cros-Aarteil S."/>
            <person name="Calhoun S."/>
            <person name="Haridas S."/>
            <person name="Kuo A."/>
            <person name="Mondo S."/>
            <person name="Pangilinan J."/>
            <person name="Riley R."/>
            <person name="Labutti K."/>
            <person name="Andreopoulos B."/>
            <person name="Lipzen A."/>
            <person name="Chen C."/>
            <person name="Yanf M."/>
            <person name="Daum C."/>
            <person name="Ng V."/>
            <person name="Clum A."/>
            <person name="Ohm R."/>
            <person name="Martin F."/>
            <person name="Silar P."/>
            <person name="Natvig D."/>
            <person name="Lalanne C."/>
            <person name="Gautier V."/>
            <person name="Ament-Velasquez S.L."/>
            <person name="Kruys A."/>
            <person name="Hutchinson M.I."/>
            <person name="Powell A.J."/>
            <person name="Barry K."/>
            <person name="Miller A.N."/>
            <person name="Grigoriev I.V."/>
            <person name="Debuchy R."/>
            <person name="Gladieux P."/>
            <person name="Thoren M.H."/>
            <person name="Johannesson H."/>
        </authorList>
    </citation>
    <scope>NUCLEOTIDE SEQUENCE</scope>
    <source>
        <strain evidence="1">CBS 757.83</strain>
    </source>
</reference>
<dbReference type="AlphaFoldDB" id="A0AAN6SY40"/>
<evidence type="ECO:0000313" key="2">
    <source>
        <dbReference type="Proteomes" id="UP001305647"/>
    </source>
</evidence>